<name>A0ACB8SY37_9AGAM</name>
<dbReference type="EMBL" id="MU277216">
    <property type="protein sequence ID" value="KAI0060773.1"/>
    <property type="molecule type" value="Genomic_DNA"/>
</dbReference>
<gene>
    <name evidence="1" type="ORF">BV25DRAFT_1992588</name>
</gene>
<reference evidence="1" key="2">
    <citation type="journal article" date="2022" name="New Phytol.">
        <title>Evolutionary transition to the ectomycorrhizal habit in the genomes of a hyperdiverse lineage of mushroom-forming fungi.</title>
        <authorList>
            <person name="Looney B."/>
            <person name="Miyauchi S."/>
            <person name="Morin E."/>
            <person name="Drula E."/>
            <person name="Courty P.E."/>
            <person name="Kohler A."/>
            <person name="Kuo A."/>
            <person name="LaButti K."/>
            <person name="Pangilinan J."/>
            <person name="Lipzen A."/>
            <person name="Riley R."/>
            <person name="Andreopoulos W."/>
            <person name="He G."/>
            <person name="Johnson J."/>
            <person name="Nolan M."/>
            <person name="Tritt A."/>
            <person name="Barry K.W."/>
            <person name="Grigoriev I.V."/>
            <person name="Nagy L.G."/>
            <person name="Hibbett D."/>
            <person name="Henrissat B."/>
            <person name="Matheny P.B."/>
            <person name="Labbe J."/>
            <person name="Martin F.M."/>
        </authorList>
    </citation>
    <scope>NUCLEOTIDE SEQUENCE</scope>
    <source>
        <strain evidence="1">HHB10654</strain>
    </source>
</reference>
<organism evidence="1 2">
    <name type="scientific">Artomyces pyxidatus</name>
    <dbReference type="NCBI Taxonomy" id="48021"/>
    <lineage>
        <taxon>Eukaryota</taxon>
        <taxon>Fungi</taxon>
        <taxon>Dikarya</taxon>
        <taxon>Basidiomycota</taxon>
        <taxon>Agaricomycotina</taxon>
        <taxon>Agaricomycetes</taxon>
        <taxon>Russulales</taxon>
        <taxon>Auriscalpiaceae</taxon>
        <taxon>Artomyces</taxon>
    </lineage>
</organism>
<accession>A0ACB8SY37</accession>
<evidence type="ECO:0000313" key="1">
    <source>
        <dbReference type="EMBL" id="KAI0060773.1"/>
    </source>
</evidence>
<comment type="caution">
    <text evidence="1">The sequence shown here is derived from an EMBL/GenBank/DDBJ whole genome shotgun (WGS) entry which is preliminary data.</text>
</comment>
<sequence>MDPTPDAVSDAASRTSSPLPELDWQSHERILELPYTPPAGAYIVFTLDPVATLEALNDPLATEQARALSCRSYVGCLVEDWDLASPYRRYNKCTCVLLNQGPPQASAAKGVDETMCIPIAPAMHSKGRRSVVVSPPLPWDNLYHHTLHAVHLRLPLKAGDYRACSLLPEDDIYYLNVHSHDDGVRSMELRRIYISEHPSQESLHPSFQGLRPVPVPPQIKVEMSETSSTSTRGVVEPRPREGISAVSPLPTSHAAKPPVTRATARFPSATNSNAIDPEMHSIQQISTAVVPRETTGDAETSATGDHSLVDVNRGAVDDETKSEDPVAMMMLENAMGYERPEDRFLPVAHFSLDISVVTEFCDGLQMQEEIAAIKRIRLESEQRTRERMERAERERLERWALDVVPFSFTADGFRTQSMASQADLSQGRLHNIWLRMKRYLVVYKRNSTVLHQEHSEGTVLPPSESESKSSTMSRLLSFCTFGCISLSNASTFQRNPEAEKRK</sequence>
<protein>
    <submittedName>
        <fullName evidence="1">Uncharacterized protein</fullName>
    </submittedName>
</protein>
<evidence type="ECO:0000313" key="2">
    <source>
        <dbReference type="Proteomes" id="UP000814140"/>
    </source>
</evidence>
<proteinExistence type="predicted"/>
<reference evidence="1" key="1">
    <citation type="submission" date="2021-03" db="EMBL/GenBank/DDBJ databases">
        <authorList>
            <consortium name="DOE Joint Genome Institute"/>
            <person name="Ahrendt S."/>
            <person name="Looney B.P."/>
            <person name="Miyauchi S."/>
            <person name="Morin E."/>
            <person name="Drula E."/>
            <person name="Courty P.E."/>
            <person name="Chicoki N."/>
            <person name="Fauchery L."/>
            <person name="Kohler A."/>
            <person name="Kuo A."/>
            <person name="Labutti K."/>
            <person name="Pangilinan J."/>
            <person name="Lipzen A."/>
            <person name="Riley R."/>
            <person name="Andreopoulos W."/>
            <person name="He G."/>
            <person name="Johnson J."/>
            <person name="Barry K.W."/>
            <person name="Grigoriev I.V."/>
            <person name="Nagy L."/>
            <person name="Hibbett D."/>
            <person name="Henrissat B."/>
            <person name="Matheny P.B."/>
            <person name="Labbe J."/>
            <person name="Martin F."/>
        </authorList>
    </citation>
    <scope>NUCLEOTIDE SEQUENCE</scope>
    <source>
        <strain evidence="1">HHB10654</strain>
    </source>
</reference>
<keyword evidence="2" id="KW-1185">Reference proteome</keyword>
<dbReference type="Proteomes" id="UP000814140">
    <property type="component" value="Unassembled WGS sequence"/>
</dbReference>